<dbReference type="PANTHER" id="PTHR42718:SF9">
    <property type="entry name" value="MAJOR FACILITATOR SUPERFAMILY MULTIDRUG TRANSPORTER MFSC"/>
    <property type="match status" value="1"/>
</dbReference>
<feature type="transmembrane region" description="Helical" evidence="7">
    <location>
        <begin position="519"/>
        <end position="539"/>
    </location>
</feature>
<keyword evidence="4 7" id="KW-1133">Transmembrane helix</keyword>
<evidence type="ECO:0000313" key="9">
    <source>
        <dbReference type="EMBL" id="RSH87772.1"/>
    </source>
</evidence>
<evidence type="ECO:0000256" key="2">
    <source>
        <dbReference type="ARBA" id="ARBA00022448"/>
    </source>
</evidence>
<dbReference type="GeneID" id="39584831"/>
<feature type="domain" description="Major facilitator superfamily (MFS) profile" evidence="8">
    <location>
        <begin position="85"/>
        <end position="543"/>
    </location>
</feature>
<dbReference type="OrthoDB" id="440755at2759"/>
<feature type="transmembrane region" description="Helical" evidence="7">
    <location>
        <begin position="444"/>
        <end position="463"/>
    </location>
</feature>
<keyword evidence="3 7" id="KW-0812">Transmembrane</keyword>
<keyword evidence="2" id="KW-0813">Transport</keyword>
<evidence type="ECO:0000256" key="3">
    <source>
        <dbReference type="ARBA" id="ARBA00022692"/>
    </source>
</evidence>
<evidence type="ECO:0000256" key="5">
    <source>
        <dbReference type="ARBA" id="ARBA00023136"/>
    </source>
</evidence>
<feature type="transmembrane region" description="Helical" evidence="7">
    <location>
        <begin position="414"/>
        <end position="432"/>
    </location>
</feature>
<evidence type="ECO:0000256" key="1">
    <source>
        <dbReference type="ARBA" id="ARBA00004141"/>
    </source>
</evidence>
<feature type="transmembrane region" description="Helical" evidence="7">
    <location>
        <begin position="150"/>
        <end position="170"/>
    </location>
</feature>
<gene>
    <name evidence="9" type="ORF">EHS24_000288</name>
</gene>
<feature type="transmembrane region" description="Helical" evidence="7">
    <location>
        <begin position="475"/>
        <end position="499"/>
    </location>
</feature>
<proteinExistence type="predicted"/>
<feature type="transmembrane region" description="Helical" evidence="7">
    <location>
        <begin position="210"/>
        <end position="233"/>
    </location>
</feature>
<feature type="transmembrane region" description="Helical" evidence="7">
    <location>
        <begin position="345"/>
        <end position="362"/>
    </location>
</feature>
<dbReference type="EMBL" id="RSCE01000001">
    <property type="protein sequence ID" value="RSH87772.1"/>
    <property type="molecule type" value="Genomic_DNA"/>
</dbReference>
<dbReference type="InterPro" id="IPR011701">
    <property type="entry name" value="MFS"/>
</dbReference>
<feature type="compositionally biased region" description="Basic and acidic residues" evidence="6">
    <location>
        <begin position="557"/>
        <end position="569"/>
    </location>
</feature>
<dbReference type="PANTHER" id="PTHR42718">
    <property type="entry name" value="MAJOR FACILITATOR SUPERFAMILY MULTIDRUG TRANSPORTER MFSC"/>
    <property type="match status" value="1"/>
</dbReference>
<evidence type="ECO:0000256" key="7">
    <source>
        <dbReference type="SAM" id="Phobius"/>
    </source>
</evidence>
<accession>A0A427Y9I8</accession>
<dbReference type="Pfam" id="PF07690">
    <property type="entry name" value="MFS_1"/>
    <property type="match status" value="1"/>
</dbReference>
<dbReference type="PROSITE" id="PS50850">
    <property type="entry name" value="MFS"/>
    <property type="match status" value="1"/>
</dbReference>
<dbReference type="SUPFAM" id="SSF103473">
    <property type="entry name" value="MFS general substrate transporter"/>
    <property type="match status" value="2"/>
</dbReference>
<dbReference type="InterPro" id="IPR036259">
    <property type="entry name" value="MFS_trans_sf"/>
</dbReference>
<dbReference type="GO" id="GO:0016020">
    <property type="term" value="C:membrane"/>
    <property type="evidence" value="ECO:0007669"/>
    <property type="project" value="UniProtKB-SubCell"/>
</dbReference>
<dbReference type="AlphaFoldDB" id="A0A427Y9I8"/>
<feature type="region of interest" description="Disordered" evidence="6">
    <location>
        <begin position="1"/>
        <end position="58"/>
    </location>
</feature>
<reference evidence="9 10" key="1">
    <citation type="submission" date="2018-11" db="EMBL/GenBank/DDBJ databases">
        <title>Genome sequence of Apiotrichum porosum DSM 27194.</title>
        <authorList>
            <person name="Aliyu H."/>
            <person name="Gorte O."/>
            <person name="Ochsenreither K."/>
        </authorList>
    </citation>
    <scope>NUCLEOTIDE SEQUENCE [LARGE SCALE GENOMIC DNA]</scope>
    <source>
        <strain evidence="9 10">DSM 27194</strain>
    </source>
</reference>
<feature type="transmembrane region" description="Helical" evidence="7">
    <location>
        <begin position="125"/>
        <end position="143"/>
    </location>
</feature>
<feature type="transmembrane region" description="Helical" evidence="7">
    <location>
        <begin position="280"/>
        <end position="298"/>
    </location>
</feature>
<name>A0A427Y9I8_9TREE</name>
<dbReference type="GO" id="GO:0022857">
    <property type="term" value="F:transmembrane transporter activity"/>
    <property type="evidence" value="ECO:0007669"/>
    <property type="project" value="InterPro"/>
</dbReference>
<dbReference type="InterPro" id="IPR020846">
    <property type="entry name" value="MFS_dom"/>
</dbReference>
<evidence type="ECO:0000256" key="4">
    <source>
        <dbReference type="ARBA" id="ARBA00022989"/>
    </source>
</evidence>
<protein>
    <recommendedName>
        <fullName evidence="8">Major facilitator superfamily (MFS) profile domain-containing protein</fullName>
    </recommendedName>
</protein>
<feature type="transmembrane region" description="Helical" evidence="7">
    <location>
        <begin position="239"/>
        <end position="259"/>
    </location>
</feature>
<comment type="subcellular location">
    <subcellularLocation>
        <location evidence="1">Membrane</location>
        <topology evidence="1">Multi-pass membrane protein</topology>
    </subcellularLocation>
</comment>
<evidence type="ECO:0000256" key="6">
    <source>
        <dbReference type="SAM" id="MobiDB-lite"/>
    </source>
</evidence>
<feature type="transmembrane region" description="Helical" evidence="7">
    <location>
        <begin position="304"/>
        <end position="325"/>
    </location>
</feature>
<evidence type="ECO:0000313" key="10">
    <source>
        <dbReference type="Proteomes" id="UP000279236"/>
    </source>
</evidence>
<feature type="region of interest" description="Disordered" evidence="6">
    <location>
        <begin position="552"/>
        <end position="580"/>
    </location>
</feature>
<feature type="transmembrane region" description="Helical" evidence="7">
    <location>
        <begin position="382"/>
        <end position="402"/>
    </location>
</feature>
<keyword evidence="5 7" id="KW-0472">Membrane</keyword>
<comment type="caution">
    <text evidence="9">The sequence shown here is derived from an EMBL/GenBank/DDBJ whole genome shotgun (WGS) entry which is preliminary data.</text>
</comment>
<sequence>MTLHNNDSSSTVDLGEPVNSISAAMCEDTTPQPSPDPNVKSDNDNQEGKADTTTDAKPTIVLEMEIEESEVNVLAPLPSGQKTFLLFIFCLAVFIDVAGTSAAFIMTAPIAEQLELNVANSIWTVYSYSLPFASCLLFAGRVADLYSPSMVYSVGFLGNGILNLVLSFMSNKYAFLVLRGLSALFSVFTVPSSVNMIVQMYPDRTEQSKKLALFSLSAALANTVAFVIAGGFLAVSWRWYFRFVAILVIPLSFLTLWILPRVTPVVRRMRGVDRWKRMDILGSDLLLATLVFFMLAWTQVETAGWSNALFIAPLTLSLCILPFFFLWESKLPIGFSLLPHDLWRFPNIGPLVLAALTIFLWYAPYQLRMATYFQQVLHNSPIITGVKILPMGITACLVGALSQPFPVLFQKPRYTIPLASALCFGSGILLAYSGGGHGKDYWRYIFPSEIVGTVGAMIIFVVINTNLIQTFPTEFAGVAGSFVQVLFQIGAAVGNAAQAGFLKSNPSGTLTDWTGSRNSFFFTSAVIAASGVVFAVTFCHDKMPVLFPPDETQTAETQRENGADLEDRSGIPVAVKGEGE</sequence>
<feature type="transmembrane region" description="Helical" evidence="7">
    <location>
        <begin position="84"/>
        <end position="105"/>
    </location>
</feature>
<dbReference type="RefSeq" id="XP_028479980.1">
    <property type="nucleotide sequence ID" value="XM_028616123.1"/>
</dbReference>
<dbReference type="Proteomes" id="UP000279236">
    <property type="component" value="Unassembled WGS sequence"/>
</dbReference>
<organism evidence="9 10">
    <name type="scientific">Apiotrichum porosum</name>
    <dbReference type="NCBI Taxonomy" id="105984"/>
    <lineage>
        <taxon>Eukaryota</taxon>
        <taxon>Fungi</taxon>
        <taxon>Dikarya</taxon>
        <taxon>Basidiomycota</taxon>
        <taxon>Agaricomycotina</taxon>
        <taxon>Tremellomycetes</taxon>
        <taxon>Trichosporonales</taxon>
        <taxon>Trichosporonaceae</taxon>
        <taxon>Apiotrichum</taxon>
    </lineage>
</organism>
<feature type="compositionally biased region" description="Basic and acidic residues" evidence="6">
    <location>
        <begin position="39"/>
        <end position="54"/>
    </location>
</feature>
<keyword evidence="10" id="KW-1185">Reference proteome</keyword>
<evidence type="ECO:0000259" key="8">
    <source>
        <dbReference type="PROSITE" id="PS50850"/>
    </source>
</evidence>
<feature type="compositionally biased region" description="Polar residues" evidence="6">
    <location>
        <begin position="1"/>
        <end position="12"/>
    </location>
</feature>
<feature type="transmembrane region" description="Helical" evidence="7">
    <location>
        <begin position="176"/>
        <end position="198"/>
    </location>
</feature>
<dbReference type="Gene3D" id="1.20.1250.20">
    <property type="entry name" value="MFS general substrate transporter like domains"/>
    <property type="match status" value="2"/>
</dbReference>